<comment type="caution">
    <text evidence="1">The sequence shown here is derived from an EMBL/GenBank/DDBJ whole genome shotgun (WGS) entry which is preliminary data.</text>
</comment>
<evidence type="ECO:0000313" key="1">
    <source>
        <dbReference type="EMBL" id="VEL43589.1"/>
    </source>
</evidence>
<sequence>MDSVVFFPGAQFALLSTANISIHASQLIAREFTLARMRHLETAAPAGKNAGENSVTTRTDKSVLPVPSEVLTSEDILRAPASIKVGSRRLQLFVRRYEDQGVVPVSFRCIVVV</sequence>
<dbReference type="EMBL" id="CAAALY010283031">
    <property type="protein sequence ID" value="VEL43589.1"/>
    <property type="molecule type" value="Genomic_DNA"/>
</dbReference>
<accession>A0A3S5CVQ6</accession>
<dbReference type="AlphaFoldDB" id="A0A3S5CVQ6"/>
<keyword evidence="2" id="KW-1185">Reference proteome</keyword>
<gene>
    <name evidence="1" type="ORF">PXEA_LOCUS37029</name>
</gene>
<reference evidence="1" key="1">
    <citation type="submission" date="2018-11" db="EMBL/GenBank/DDBJ databases">
        <authorList>
            <consortium name="Pathogen Informatics"/>
        </authorList>
    </citation>
    <scope>NUCLEOTIDE SEQUENCE</scope>
</reference>
<organism evidence="1 2">
    <name type="scientific">Protopolystoma xenopodis</name>
    <dbReference type="NCBI Taxonomy" id="117903"/>
    <lineage>
        <taxon>Eukaryota</taxon>
        <taxon>Metazoa</taxon>
        <taxon>Spiralia</taxon>
        <taxon>Lophotrochozoa</taxon>
        <taxon>Platyhelminthes</taxon>
        <taxon>Monogenea</taxon>
        <taxon>Polyopisthocotylea</taxon>
        <taxon>Polystomatidea</taxon>
        <taxon>Polystomatidae</taxon>
        <taxon>Protopolystoma</taxon>
    </lineage>
</organism>
<dbReference type="Proteomes" id="UP000784294">
    <property type="component" value="Unassembled WGS sequence"/>
</dbReference>
<name>A0A3S5CVQ6_9PLAT</name>
<evidence type="ECO:0000313" key="2">
    <source>
        <dbReference type="Proteomes" id="UP000784294"/>
    </source>
</evidence>
<protein>
    <submittedName>
        <fullName evidence="1">Uncharacterized protein</fullName>
    </submittedName>
</protein>
<proteinExistence type="predicted"/>